<dbReference type="GO" id="GO:0046452">
    <property type="term" value="P:dihydrofolate metabolic process"/>
    <property type="evidence" value="ECO:0007669"/>
    <property type="project" value="TreeGrafter"/>
</dbReference>
<dbReference type="PIRSF" id="PIRSF000194">
    <property type="entry name" value="DHFR"/>
    <property type="match status" value="1"/>
</dbReference>
<dbReference type="SUPFAM" id="SSF53597">
    <property type="entry name" value="Dihydrofolate reductase-like"/>
    <property type="match status" value="1"/>
</dbReference>
<dbReference type="GO" id="GO:0046654">
    <property type="term" value="P:tetrahydrofolate biosynthetic process"/>
    <property type="evidence" value="ECO:0007669"/>
    <property type="project" value="UniProtKB-UniPathway"/>
</dbReference>
<evidence type="ECO:0000313" key="10">
    <source>
        <dbReference type="EMBL" id="GAT63871.1"/>
    </source>
</evidence>
<evidence type="ECO:0000256" key="2">
    <source>
        <dbReference type="ARBA" id="ARBA00009539"/>
    </source>
</evidence>
<dbReference type="PANTHER" id="PTHR48069">
    <property type="entry name" value="DIHYDROFOLATE REDUCTASE"/>
    <property type="match status" value="1"/>
</dbReference>
<sequence length="165" mass="18468">MPHISIIAAVASNNAIGKDNALLCHLPGDLQRFKQLTLHHTIIMGHKTFLSLPNGALPNRKNIVLSKTVHEIPNCIVMGSLEDALESCKNEDEVFIIGGGILYKQALPLADRLYLTHIHANLEGDTFFPMVDYSQWTEITREDLNSGEKCPHSYSFINYERSIIN</sequence>
<evidence type="ECO:0000313" key="11">
    <source>
        <dbReference type="Proteomes" id="UP000076586"/>
    </source>
</evidence>
<dbReference type="STRING" id="681398.PJIAN_4413"/>
<reference evidence="11" key="1">
    <citation type="submission" date="2016-04" db="EMBL/GenBank/DDBJ databases">
        <title>Draft genome sequence of Paludibacter jiangxiensis strain NM7.</title>
        <authorList>
            <person name="Qiu Y."/>
            <person name="Matsuura N."/>
            <person name="Ohashi A."/>
            <person name="Tourlousse M.D."/>
            <person name="Sekiguchi Y."/>
        </authorList>
    </citation>
    <scope>NUCLEOTIDE SEQUENCE [LARGE SCALE GENOMIC DNA]</scope>
    <source>
        <strain evidence="11">NM7</strain>
    </source>
</reference>
<dbReference type="PANTHER" id="PTHR48069:SF3">
    <property type="entry name" value="DIHYDROFOLATE REDUCTASE"/>
    <property type="match status" value="1"/>
</dbReference>
<evidence type="ECO:0000256" key="6">
    <source>
        <dbReference type="ARBA" id="ARBA00023002"/>
    </source>
</evidence>
<organism evidence="10 11">
    <name type="scientific">Paludibacter jiangxiensis</name>
    <dbReference type="NCBI Taxonomy" id="681398"/>
    <lineage>
        <taxon>Bacteria</taxon>
        <taxon>Pseudomonadati</taxon>
        <taxon>Bacteroidota</taxon>
        <taxon>Bacteroidia</taxon>
        <taxon>Bacteroidales</taxon>
        <taxon>Paludibacteraceae</taxon>
        <taxon>Paludibacter</taxon>
    </lineage>
</organism>
<accession>A0A171AK86</accession>
<dbReference type="InterPro" id="IPR012259">
    <property type="entry name" value="DHFR"/>
</dbReference>
<evidence type="ECO:0000256" key="7">
    <source>
        <dbReference type="ARBA" id="ARBA00025067"/>
    </source>
</evidence>
<proteinExistence type="inferred from homology"/>
<protein>
    <recommendedName>
        <fullName evidence="3 8">Dihydrofolate reductase</fullName>
        <ecNumber evidence="3 8">1.5.1.3</ecNumber>
    </recommendedName>
</protein>
<dbReference type="OrthoDB" id="9804315at2"/>
<comment type="pathway">
    <text evidence="1 8">Cofactor biosynthesis; tetrahydrofolate biosynthesis; 5,6,7,8-tetrahydrofolate from 7,8-dihydrofolate: step 1/1.</text>
</comment>
<dbReference type="FunFam" id="3.40.430.10:FF:000001">
    <property type="entry name" value="Dihydrofolate reductase"/>
    <property type="match status" value="1"/>
</dbReference>
<evidence type="ECO:0000256" key="1">
    <source>
        <dbReference type="ARBA" id="ARBA00004903"/>
    </source>
</evidence>
<dbReference type="GO" id="GO:0005829">
    <property type="term" value="C:cytosol"/>
    <property type="evidence" value="ECO:0007669"/>
    <property type="project" value="TreeGrafter"/>
</dbReference>
<reference evidence="11" key="2">
    <citation type="journal article" date="2017" name="Genome Announc.">
        <title>Draft genome sequence of Paludibacter jiangxiensis NM7(T), a propionate-producing fermentative bacterium.</title>
        <authorList>
            <person name="Qiu Y.-L."/>
            <person name="Tourlousse D.M."/>
            <person name="Matsuura N."/>
            <person name="Ohashi A."/>
            <person name="Sekiguchi Y."/>
        </authorList>
    </citation>
    <scope>NUCLEOTIDE SEQUENCE [LARGE SCALE GENOMIC DNA]</scope>
    <source>
        <strain evidence="11">NM7</strain>
    </source>
</reference>
<evidence type="ECO:0000259" key="9">
    <source>
        <dbReference type="PROSITE" id="PS51330"/>
    </source>
</evidence>
<dbReference type="PRINTS" id="PR00070">
    <property type="entry name" value="DHFR"/>
</dbReference>
<comment type="catalytic activity">
    <reaction evidence="8">
        <text>(6S)-5,6,7,8-tetrahydrofolate + NADP(+) = 7,8-dihydrofolate + NADPH + H(+)</text>
        <dbReference type="Rhea" id="RHEA:15009"/>
        <dbReference type="ChEBI" id="CHEBI:15378"/>
        <dbReference type="ChEBI" id="CHEBI:57451"/>
        <dbReference type="ChEBI" id="CHEBI:57453"/>
        <dbReference type="ChEBI" id="CHEBI:57783"/>
        <dbReference type="ChEBI" id="CHEBI:58349"/>
        <dbReference type="EC" id="1.5.1.3"/>
    </reaction>
</comment>
<evidence type="ECO:0000256" key="8">
    <source>
        <dbReference type="PIRNR" id="PIRNR000194"/>
    </source>
</evidence>
<dbReference type="GO" id="GO:0070401">
    <property type="term" value="F:NADP+ binding"/>
    <property type="evidence" value="ECO:0007669"/>
    <property type="project" value="UniProtKB-ARBA"/>
</dbReference>
<dbReference type="CDD" id="cd00209">
    <property type="entry name" value="DHFR"/>
    <property type="match status" value="1"/>
</dbReference>
<dbReference type="EC" id="1.5.1.3" evidence="3 8"/>
<evidence type="ECO:0000256" key="3">
    <source>
        <dbReference type="ARBA" id="ARBA00012856"/>
    </source>
</evidence>
<comment type="caution">
    <text evidence="10">The sequence shown here is derived from an EMBL/GenBank/DDBJ whole genome shotgun (WGS) entry which is preliminary data.</text>
</comment>
<comment type="similarity">
    <text evidence="2 8">Belongs to the dihydrofolate reductase family.</text>
</comment>
<dbReference type="GO" id="GO:0046655">
    <property type="term" value="P:folic acid metabolic process"/>
    <property type="evidence" value="ECO:0007669"/>
    <property type="project" value="TreeGrafter"/>
</dbReference>
<dbReference type="InterPro" id="IPR001796">
    <property type="entry name" value="DHFR_dom"/>
</dbReference>
<dbReference type="Pfam" id="PF00186">
    <property type="entry name" value="DHFR_1"/>
    <property type="match status" value="1"/>
</dbReference>
<feature type="domain" description="DHFR" evidence="9">
    <location>
        <begin position="3"/>
        <end position="161"/>
    </location>
</feature>
<evidence type="ECO:0000256" key="4">
    <source>
        <dbReference type="ARBA" id="ARBA00022563"/>
    </source>
</evidence>
<dbReference type="GO" id="GO:0006730">
    <property type="term" value="P:one-carbon metabolic process"/>
    <property type="evidence" value="ECO:0007669"/>
    <property type="project" value="UniProtKB-KW"/>
</dbReference>
<dbReference type="UniPathway" id="UPA00077">
    <property type="reaction ID" value="UER00158"/>
</dbReference>
<dbReference type="AlphaFoldDB" id="A0A171AK86"/>
<keyword evidence="5 8" id="KW-0521">NADP</keyword>
<dbReference type="PROSITE" id="PS51330">
    <property type="entry name" value="DHFR_2"/>
    <property type="match status" value="1"/>
</dbReference>
<comment type="function">
    <text evidence="7 8">Key enzyme in folate metabolism. Catalyzes an essential reaction for de novo glycine and purine synthesis, and for DNA precursor synthesis.</text>
</comment>
<name>A0A171AK86_9BACT</name>
<dbReference type="GO" id="GO:0004146">
    <property type="term" value="F:dihydrofolate reductase activity"/>
    <property type="evidence" value="ECO:0007669"/>
    <property type="project" value="UniProtKB-EC"/>
</dbReference>
<dbReference type="Gene3D" id="3.40.430.10">
    <property type="entry name" value="Dihydrofolate Reductase, subunit A"/>
    <property type="match status" value="1"/>
</dbReference>
<dbReference type="Proteomes" id="UP000076586">
    <property type="component" value="Unassembled WGS sequence"/>
</dbReference>
<keyword evidence="11" id="KW-1185">Reference proteome</keyword>
<dbReference type="EMBL" id="BDCR01000004">
    <property type="protein sequence ID" value="GAT63871.1"/>
    <property type="molecule type" value="Genomic_DNA"/>
</dbReference>
<keyword evidence="6 8" id="KW-0560">Oxidoreductase</keyword>
<evidence type="ECO:0000256" key="5">
    <source>
        <dbReference type="ARBA" id="ARBA00022857"/>
    </source>
</evidence>
<dbReference type="RefSeq" id="WP_068705458.1">
    <property type="nucleotide sequence ID" value="NZ_BDCR01000004.1"/>
</dbReference>
<gene>
    <name evidence="10" type="ORF">PJIAN_4413</name>
</gene>
<keyword evidence="4 8" id="KW-0554">One-carbon metabolism</keyword>
<dbReference type="InterPro" id="IPR024072">
    <property type="entry name" value="DHFR-like_dom_sf"/>
</dbReference>